<gene>
    <name evidence="2" type="ORF">OMP44_09080</name>
</gene>
<feature type="domain" description="Phage tail fibre protein N-terminal" evidence="1">
    <location>
        <begin position="1"/>
        <end position="149"/>
    </location>
</feature>
<dbReference type="RefSeq" id="WP_280307438.1">
    <property type="nucleotide sequence ID" value="NZ_JAPDIQ010000003.1"/>
</dbReference>
<evidence type="ECO:0000259" key="1">
    <source>
        <dbReference type="Pfam" id="PF12571"/>
    </source>
</evidence>
<accession>A0ABT6IFK5</accession>
<keyword evidence="3" id="KW-1185">Reference proteome</keyword>
<dbReference type="EMBL" id="JAPDIQ010000003">
    <property type="protein sequence ID" value="MDH4763048.1"/>
    <property type="molecule type" value="Genomic_DNA"/>
</dbReference>
<protein>
    <submittedName>
        <fullName evidence="2">Phage tail protein</fullName>
    </submittedName>
</protein>
<evidence type="ECO:0000313" key="3">
    <source>
        <dbReference type="Proteomes" id="UP001157461"/>
    </source>
</evidence>
<evidence type="ECO:0000313" key="2">
    <source>
        <dbReference type="EMBL" id="MDH4763048.1"/>
    </source>
</evidence>
<reference evidence="2 3" key="1">
    <citation type="submission" date="2022-10" db="EMBL/GenBank/DDBJ databases">
        <title>A novel Pseudomonas species, isolated from Passiflora incarnata leaves.</title>
        <authorList>
            <person name="Cueva-Yesquen L.G."/>
            <person name="Fantinatti-Garboggini F."/>
        </authorList>
    </citation>
    <scope>NUCLEOTIDE SEQUENCE [LARGE SCALE GENOMIC DNA]</scope>
    <source>
        <strain evidence="2 3">CBMAI 2609</strain>
    </source>
</reference>
<dbReference type="InterPro" id="IPR051934">
    <property type="entry name" value="Phage_Tail_Fiber_Structural"/>
</dbReference>
<comment type="caution">
    <text evidence="2">The sequence shown here is derived from an EMBL/GenBank/DDBJ whole genome shotgun (WGS) entry which is preliminary data.</text>
</comment>
<sequence length="197" mass="20703">MTQPYYSLVTPAGLAYEAACKAAGKPVVLVALAVGDGNGTAYAPSGTEAGLKREVWRGQLSTLARVENHPDQVLASALIPATVGGWTLRELALWTDTGVLYAIGNLPASDKPAPDSGSAKEFELRIYLQTAAAAQVSLIVDASVITATQTWTRQQITTGIAEHSAAADPHPQYLTAERGKAQLLGSRAKRFFHSSGT</sequence>
<dbReference type="PANTHER" id="PTHR35191:SF1">
    <property type="entry name" value="PROPHAGE SIDE TAIL FIBER PROTEIN HOMOLOG STFQ-RELATED"/>
    <property type="match status" value="1"/>
</dbReference>
<proteinExistence type="predicted"/>
<dbReference type="InterPro" id="IPR022225">
    <property type="entry name" value="Phage_tail_fibre_N"/>
</dbReference>
<dbReference type="Proteomes" id="UP001157461">
    <property type="component" value="Unassembled WGS sequence"/>
</dbReference>
<dbReference type="Pfam" id="PF12571">
    <property type="entry name" value="Phage_tail_fib"/>
    <property type="match status" value="1"/>
</dbReference>
<organism evidence="2 3">
    <name type="scientific">Pseudomonas flavocrustae</name>
    <dbReference type="NCBI Taxonomy" id="2991719"/>
    <lineage>
        <taxon>Bacteria</taxon>
        <taxon>Pseudomonadati</taxon>
        <taxon>Pseudomonadota</taxon>
        <taxon>Gammaproteobacteria</taxon>
        <taxon>Pseudomonadales</taxon>
        <taxon>Pseudomonadaceae</taxon>
        <taxon>Pseudomonas</taxon>
    </lineage>
</organism>
<dbReference type="PANTHER" id="PTHR35191">
    <property type="entry name" value="PROPHAGE SIDE TAIL FIBER PROTEIN HOMOLOG STFQ-RELATED"/>
    <property type="match status" value="1"/>
</dbReference>
<name>A0ABT6IFK5_9PSED</name>